<dbReference type="GO" id="GO:0004664">
    <property type="term" value="F:prephenate dehydratase activity"/>
    <property type="evidence" value="ECO:0007669"/>
    <property type="project" value="UniProtKB-EC"/>
</dbReference>
<evidence type="ECO:0000256" key="13">
    <source>
        <dbReference type="ARBA" id="ARBA00023239"/>
    </source>
</evidence>
<dbReference type="CDD" id="cd13631">
    <property type="entry name" value="PBP2_Ct-PDT_like"/>
    <property type="match status" value="1"/>
</dbReference>
<dbReference type="InterPro" id="IPR002701">
    <property type="entry name" value="CM_II_prokaryot"/>
</dbReference>
<dbReference type="Gene3D" id="3.30.70.260">
    <property type="match status" value="1"/>
</dbReference>
<dbReference type="PANTHER" id="PTHR21022">
    <property type="entry name" value="PREPHENATE DEHYDRATASE P PROTEIN"/>
    <property type="match status" value="1"/>
</dbReference>
<dbReference type="GO" id="GO:0004106">
    <property type="term" value="F:chorismate mutase activity"/>
    <property type="evidence" value="ECO:0007669"/>
    <property type="project" value="UniProtKB-EC"/>
</dbReference>
<dbReference type="SUPFAM" id="SSF48600">
    <property type="entry name" value="Chorismate mutase II"/>
    <property type="match status" value="1"/>
</dbReference>
<evidence type="ECO:0000256" key="5">
    <source>
        <dbReference type="ARBA" id="ARBA00004817"/>
    </source>
</evidence>
<comment type="caution">
    <text evidence="24">The sequence shown here is derived from an EMBL/GenBank/DDBJ whole genome shotgun (WGS) entry which is preliminary data.</text>
</comment>
<evidence type="ECO:0000259" key="22">
    <source>
        <dbReference type="PROSITE" id="PS51171"/>
    </source>
</evidence>
<dbReference type="PANTHER" id="PTHR21022:SF19">
    <property type="entry name" value="PREPHENATE DEHYDRATASE-RELATED"/>
    <property type="match status" value="1"/>
</dbReference>
<evidence type="ECO:0000256" key="14">
    <source>
        <dbReference type="ARBA" id="ARBA00023268"/>
    </source>
</evidence>
<dbReference type="CDD" id="cd04905">
    <property type="entry name" value="ACT_CM-PDT"/>
    <property type="match status" value="1"/>
</dbReference>
<gene>
    <name evidence="24" type="primary">pheA</name>
    <name evidence="24" type="ORF">KC729_17785</name>
</gene>
<dbReference type="GO" id="GO:0009094">
    <property type="term" value="P:L-phenylalanine biosynthetic process"/>
    <property type="evidence" value="ECO:0007669"/>
    <property type="project" value="UniProtKB-KW"/>
</dbReference>
<dbReference type="GO" id="GO:0046417">
    <property type="term" value="P:chorismate metabolic process"/>
    <property type="evidence" value="ECO:0007669"/>
    <property type="project" value="InterPro"/>
</dbReference>
<evidence type="ECO:0000256" key="17">
    <source>
        <dbReference type="ARBA" id="ARBA00047848"/>
    </source>
</evidence>
<evidence type="ECO:0000256" key="11">
    <source>
        <dbReference type="ARBA" id="ARBA00023222"/>
    </source>
</evidence>
<evidence type="ECO:0000313" key="25">
    <source>
        <dbReference type="Proteomes" id="UP000697710"/>
    </source>
</evidence>
<dbReference type="InterPro" id="IPR001086">
    <property type="entry name" value="Preph_deHydtase"/>
</dbReference>
<dbReference type="InterPro" id="IPR036263">
    <property type="entry name" value="Chorismate_II_sf"/>
</dbReference>
<evidence type="ECO:0000256" key="9">
    <source>
        <dbReference type="ARBA" id="ARBA00022605"/>
    </source>
</evidence>
<dbReference type="Proteomes" id="UP000697710">
    <property type="component" value="Unassembled WGS sequence"/>
</dbReference>
<evidence type="ECO:0000256" key="6">
    <source>
        <dbReference type="ARBA" id="ARBA00013147"/>
    </source>
</evidence>
<dbReference type="PROSITE" id="PS51171">
    <property type="entry name" value="PREPHENATE_DEHYDR_3"/>
    <property type="match status" value="1"/>
</dbReference>
<dbReference type="InterPro" id="IPR002912">
    <property type="entry name" value="ACT_dom"/>
</dbReference>
<evidence type="ECO:0000313" key="24">
    <source>
        <dbReference type="EMBL" id="MCA9729543.1"/>
    </source>
</evidence>
<feature type="binding site" evidence="18">
    <location>
        <position position="89"/>
    </location>
    <ligand>
        <name>substrate</name>
    </ligand>
</feature>
<dbReference type="InterPro" id="IPR018528">
    <property type="entry name" value="Preph_deHydtase_CS"/>
</dbReference>
<evidence type="ECO:0000256" key="15">
    <source>
        <dbReference type="ARBA" id="ARBA00031175"/>
    </source>
</evidence>
<feature type="binding site" evidence="18">
    <location>
        <position position="129"/>
    </location>
    <ligand>
        <name>substrate</name>
    </ligand>
</feature>
<keyword evidence="9" id="KW-0028">Amino-acid biosynthesis</keyword>
<feature type="region of interest" description="Disordered" evidence="20">
    <location>
        <begin position="1"/>
        <end position="43"/>
    </location>
</feature>
<dbReference type="PROSITE" id="PS00858">
    <property type="entry name" value="PREPHENATE_DEHYDR_2"/>
    <property type="match status" value="1"/>
</dbReference>
<dbReference type="Gene3D" id="1.20.59.10">
    <property type="entry name" value="Chorismate mutase"/>
    <property type="match status" value="1"/>
</dbReference>
<evidence type="ECO:0000256" key="12">
    <source>
        <dbReference type="ARBA" id="ARBA00023235"/>
    </source>
</evidence>
<comment type="function">
    <text evidence="2">Catalyzes the Claisen rearrangement of chorismate to prephenate and the decarboxylation/dehydration of prephenate to phenylpyruvate.</text>
</comment>
<evidence type="ECO:0000256" key="7">
    <source>
        <dbReference type="ARBA" id="ARBA00014401"/>
    </source>
</evidence>
<accession>A0A956M2B8</accession>
<evidence type="ECO:0000256" key="18">
    <source>
        <dbReference type="PIRSR" id="PIRSR001500-1"/>
    </source>
</evidence>
<feature type="binding site" evidence="18">
    <location>
        <position position="80"/>
    </location>
    <ligand>
        <name>substrate</name>
    </ligand>
</feature>
<dbReference type="EC" id="4.2.1.51" evidence="6"/>
<dbReference type="InterPro" id="IPR036979">
    <property type="entry name" value="CM_dom_sf"/>
</dbReference>
<feature type="domain" description="ACT" evidence="23">
    <location>
        <begin position="337"/>
        <end position="414"/>
    </location>
</feature>
<evidence type="ECO:0000259" key="23">
    <source>
        <dbReference type="PROSITE" id="PS51671"/>
    </source>
</evidence>
<evidence type="ECO:0000259" key="21">
    <source>
        <dbReference type="PROSITE" id="PS51168"/>
    </source>
</evidence>
<keyword evidence="13 24" id="KW-0456">Lyase</keyword>
<evidence type="ECO:0000256" key="20">
    <source>
        <dbReference type="SAM" id="MobiDB-lite"/>
    </source>
</evidence>
<evidence type="ECO:0000256" key="16">
    <source>
        <dbReference type="ARBA" id="ARBA00031520"/>
    </source>
</evidence>
<dbReference type="PROSITE" id="PS51168">
    <property type="entry name" value="CHORISMATE_MUT_2"/>
    <property type="match status" value="1"/>
</dbReference>
<feature type="binding site" evidence="18">
    <location>
        <position position="69"/>
    </location>
    <ligand>
        <name>substrate</name>
    </ligand>
</feature>
<dbReference type="InterPro" id="IPR008242">
    <property type="entry name" value="Chor_mutase/pphenate_deHydtase"/>
</dbReference>
<evidence type="ECO:0000256" key="10">
    <source>
        <dbReference type="ARBA" id="ARBA00023141"/>
    </source>
</evidence>
<keyword evidence="10" id="KW-0057">Aromatic amino acid biosynthesis</keyword>
<dbReference type="Pfam" id="PF01842">
    <property type="entry name" value="ACT"/>
    <property type="match status" value="1"/>
</dbReference>
<comment type="pathway">
    <text evidence="5">Metabolic intermediate biosynthesis; prephenate biosynthesis; prephenate from chorismate: step 1/1.</text>
</comment>
<feature type="binding site" evidence="18">
    <location>
        <position position="52"/>
    </location>
    <ligand>
        <name>substrate</name>
    </ligand>
</feature>
<dbReference type="Pfam" id="PF01817">
    <property type="entry name" value="CM_2"/>
    <property type="match status" value="1"/>
</dbReference>
<dbReference type="SUPFAM" id="SSF53850">
    <property type="entry name" value="Periplasmic binding protein-like II"/>
    <property type="match status" value="1"/>
</dbReference>
<evidence type="ECO:0000256" key="8">
    <source>
        <dbReference type="ARBA" id="ARBA00022490"/>
    </source>
</evidence>
<keyword evidence="12" id="KW-0413">Isomerase</keyword>
<reference evidence="24" key="1">
    <citation type="submission" date="2020-04" db="EMBL/GenBank/DDBJ databases">
        <authorList>
            <person name="Zhang T."/>
        </authorList>
    </citation>
    <scope>NUCLEOTIDE SEQUENCE</scope>
    <source>
        <strain evidence="24">HKST-UBA01</strain>
    </source>
</reference>
<reference evidence="24" key="2">
    <citation type="journal article" date="2021" name="Microbiome">
        <title>Successional dynamics and alternative stable states in a saline activated sludge microbial community over 9 years.</title>
        <authorList>
            <person name="Wang Y."/>
            <person name="Ye J."/>
            <person name="Ju F."/>
            <person name="Liu L."/>
            <person name="Boyd J.A."/>
            <person name="Deng Y."/>
            <person name="Parks D.H."/>
            <person name="Jiang X."/>
            <person name="Yin X."/>
            <person name="Woodcroft B.J."/>
            <person name="Tyson G.W."/>
            <person name="Hugenholtz P."/>
            <person name="Polz M.F."/>
            <person name="Zhang T."/>
        </authorList>
    </citation>
    <scope>NUCLEOTIDE SEQUENCE</scope>
    <source>
        <strain evidence="24">HKST-UBA01</strain>
    </source>
</reference>
<comment type="catalytic activity">
    <reaction evidence="17">
        <text>prephenate + H(+) = 3-phenylpyruvate + CO2 + H2O</text>
        <dbReference type="Rhea" id="RHEA:21648"/>
        <dbReference type="ChEBI" id="CHEBI:15377"/>
        <dbReference type="ChEBI" id="CHEBI:15378"/>
        <dbReference type="ChEBI" id="CHEBI:16526"/>
        <dbReference type="ChEBI" id="CHEBI:18005"/>
        <dbReference type="ChEBI" id="CHEBI:29934"/>
        <dbReference type="EC" id="4.2.1.51"/>
    </reaction>
</comment>
<comment type="catalytic activity">
    <reaction evidence="1">
        <text>chorismate = prephenate</text>
        <dbReference type="Rhea" id="RHEA:13897"/>
        <dbReference type="ChEBI" id="CHEBI:29748"/>
        <dbReference type="ChEBI" id="CHEBI:29934"/>
        <dbReference type="EC" id="5.4.99.5"/>
    </reaction>
</comment>
<feature type="domain" description="Prephenate dehydratase" evidence="22">
    <location>
        <begin position="142"/>
        <end position="322"/>
    </location>
</feature>
<proteinExistence type="predicted"/>
<comment type="subcellular location">
    <subcellularLocation>
        <location evidence="3">Cytoplasm</location>
    </subcellularLocation>
</comment>
<keyword evidence="11" id="KW-0584">Phenylalanine biosynthesis</keyword>
<feature type="site" description="Essential for prephenate dehydratase activity" evidence="19">
    <location>
        <position position="315"/>
    </location>
</feature>
<dbReference type="Pfam" id="PF00800">
    <property type="entry name" value="PDT"/>
    <property type="match status" value="1"/>
</dbReference>
<dbReference type="SMART" id="SM00830">
    <property type="entry name" value="CM_2"/>
    <property type="match status" value="1"/>
</dbReference>
<comment type="pathway">
    <text evidence="4">Amino-acid biosynthesis; L-phenylalanine biosynthesis; phenylpyruvate from prephenate: step 1/1.</text>
</comment>
<evidence type="ECO:0000256" key="3">
    <source>
        <dbReference type="ARBA" id="ARBA00004496"/>
    </source>
</evidence>
<dbReference type="EMBL" id="JAGQHR010000739">
    <property type="protein sequence ID" value="MCA9729543.1"/>
    <property type="molecule type" value="Genomic_DNA"/>
</dbReference>
<dbReference type="GO" id="GO:0005737">
    <property type="term" value="C:cytoplasm"/>
    <property type="evidence" value="ECO:0007669"/>
    <property type="project" value="UniProtKB-SubCell"/>
</dbReference>
<name>A0A956M2B8_UNCEI</name>
<evidence type="ECO:0000256" key="2">
    <source>
        <dbReference type="ARBA" id="ARBA00002364"/>
    </source>
</evidence>
<keyword evidence="14" id="KW-0511">Multifunctional enzyme</keyword>
<dbReference type="PIRSF" id="PIRSF001500">
    <property type="entry name" value="Chor_mut_pdt_Ppr"/>
    <property type="match status" value="1"/>
</dbReference>
<feature type="domain" description="Chorismate mutase" evidence="21">
    <location>
        <begin position="42"/>
        <end position="133"/>
    </location>
</feature>
<sequence>WRSISRRTFPPGSTGHARLPGARSFSAVSPSYGDREGGGSLSEDREDFAHLREEIERLDDEILTLLARRMAAVDLVAEAKLERAIPFRDQPREDLVLQRVRQAAVEHGLDAHRIERLYRDIMDMSVARQQAYLSARDTVPLRIGYQGVEGAYSHLAAQRRYAQRPGGAHLTGFKTFHEVFAAVGDGRIDVALLPIENTTAGSINETYDLLAESGLTITSEVVSRIEHCLLGLPGASLEELRVVISHPQALRQSARFLRDLAGVETREEYDTAGSARKVREQGDPTWAAIASESAARLHGLEILARGIETQSGNFTRFVEVAREAVPCPHDAACKTSLLLVLSQSTPGALAALLQEFARRGLNLTKLESRPLPESPWRYRFYLDVQGHQDTAPMRDVIAAIAPYVEMVNVLGTYPEADRKA</sequence>
<dbReference type="NCBIfam" id="NF008865">
    <property type="entry name" value="PRK11898.1"/>
    <property type="match status" value="1"/>
</dbReference>
<dbReference type="Gene3D" id="3.40.190.10">
    <property type="entry name" value="Periplasmic binding protein-like II"/>
    <property type="match status" value="2"/>
</dbReference>
<dbReference type="PROSITE" id="PS51671">
    <property type="entry name" value="ACT"/>
    <property type="match status" value="1"/>
</dbReference>
<feature type="binding site" evidence="18">
    <location>
        <position position="125"/>
    </location>
    <ligand>
        <name>substrate</name>
    </ligand>
</feature>
<dbReference type="AlphaFoldDB" id="A0A956M2B8"/>
<keyword evidence="8" id="KW-0963">Cytoplasm</keyword>
<protein>
    <recommendedName>
        <fullName evidence="7">Bifunctional chorismate mutase/prephenate dehydratase</fullName>
        <ecNumber evidence="6">4.2.1.51</ecNumber>
    </recommendedName>
    <alternativeName>
        <fullName evidence="16">Chorismate mutase-prephenate dehydratase</fullName>
    </alternativeName>
    <alternativeName>
        <fullName evidence="15">p-protein</fullName>
    </alternativeName>
</protein>
<organism evidence="24 25">
    <name type="scientific">Eiseniibacteriota bacterium</name>
    <dbReference type="NCBI Taxonomy" id="2212470"/>
    <lineage>
        <taxon>Bacteria</taxon>
        <taxon>Candidatus Eiseniibacteriota</taxon>
    </lineage>
</organism>
<evidence type="ECO:0000256" key="1">
    <source>
        <dbReference type="ARBA" id="ARBA00000824"/>
    </source>
</evidence>
<evidence type="ECO:0000256" key="4">
    <source>
        <dbReference type="ARBA" id="ARBA00004741"/>
    </source>
</evidence>
<dbReference type="InterPro" id="IPR045865">
    <property type="entry name" value="ACT-like_dom_sf"/>
</dbReference>
<feature type="binding site" evidence="18">
    <location>
        <position position="93"/>
    </location>
    <ligand>
        <name>substrate</name>
    </ligand>
</feature>
<evidence type="ECO:0000256" key="19">
    <source>
        <dbReference type="PIRSR" id="PIRSR001500-2"/>
    </source>
</evidence>
<dbReference type="SUPFAM" id="SSF55021">
    <property type="entry name" value="ACT-like"/>
    <property type="match status" value="1"/>
</dbReference>
<feature type="non-terminal residue" evidence="24">
    <location>
        <position position="1"/>
    </location>
</feature>